<evidence type="ECO:0000313" key="9">
    <source>
        <dbReference type="EMBL" id="PCI79326.1"/>
    </source>
</evidence>
<comment type="subcellular location">
    <subcellularLocation>
        <location evidence="1">Cell membrane</location>
        <topology evidence="1">Single-pass membrane protein</topology>
    </subcellularLocation>
</comment>
<evidence type="ECO:0000256" key="5">
    <source>
        <dbReference type="ARBA" id="ARBA00023136"/>
    </source>
</evidence>
<proteinExistence type="predicted"/>
<evidence type="ECO:0000256" key="1">
    <source>
        <dbReference type="ARBA" id="ARBA00004162"/>
    </source>
</evidence>
<feature type="domain" description="Phage shock protein PspC N-terminal" evidence="8">
    <location>
        <begin position="22"/>
        <end position="72"/>
    </location>
</feature>
<protein>
    <recommendedName>
        <fullName evidence="8">Phage shock protein PspC N-terminal domain-containing protein</fullName>
    </recommendedName>
</protein>
<evidence type="ECO:0000256" key="6">
    <source>
        <dbReference type="SAM" id="MobiDB-lite"/>
    </source>
</evidence>
<accession>A0A2A4XA20</accession>
<evidence type="ECO:0000256" key="2">
    <source>
        <dbReference type="ARBA" id="ARBA00022475"/>
    </source>
</evidence>
<dbReference type="PANTHER" id="PTHR33885:SF3">
    <property type="entry name" value="PHAGE SHOCK PROTEIN C"/>
    <property type="match status" value="1"/>
</dbReference>
<evidence type="ECO:0000259" key="8">
    <source>
        <dbReference type="Pfam" id="PF04024"/>
    </source>
</evidence>
<feature type="region of interest" description="Disordered" evidence="6">
    <location>
        <begin position="160"/>
        <end position="187"/>
    </location>
</feature>
<dbReference type="PANTHER" id="PTHR33885">
    <property type="entry name" value="PHAGE SHOCK PROTEIN C"/>
    <property type="match status" value="1"/>
</dbReference>
<keyword evidence="3 7" id="KW-0812">Transmembrane</keyword>
<reference evidence="10" key="1">
    <citation type="submission" date="2017-08" db="EMBL/GenBank/DDBJ databases">
        <title>A dynamic microbial community with high functional redundancy inhabits the cold, oxic subseafloor aquifer.</title>
        <authorList>
            <person name="Tully B.J."/>
            <person name="Wheat C.G."/>
            <person name="Glazer B.T."/>
            <person name="Huber J.A."/>
        </authorList>
    </citation>
    <scope>NUCLEOTIDE SEQUENCE [LARGE SCALE GENOMIC DNA]</scope>
</reference>
<keyword evidence="5 7" id="KW-0472">Membrane</keyword>
<evidence type="ECO:0000256" key="3">
    <source>
        <dbReference type="ARBA" id="ARBA00022692"/>
    </source>
</evidence>
<name>A0A2A4XA20_9GAMM</name>
<keyword evidence="4 7" id="KW-1133">Transmembrane helix</keyword>
<dbReference type="AlphaFoldDB" id="A0A2A4XA20"/>
<dbReference type="InterPro" id="IPR007168">
    <property type="entry name" value="Phageshock_PspC_N"/>
</dbReference>
<evidence type="ECO:0000313" key="10">
    <source>
        <dbReference type="Proteomes" id="UP000218767"/>
    </source>
</evidence>
<organism evidence="9 10">
    <name type="scientific">SAR86 cluster bacterium</name>
    <dbReference type="NCBI Taxonomy" id="2030880"/>
    <lineage>
        <taxon>Bacteria</taxon>
        <taxon>Pseudomonadati</taxon>
        <taxon>Pseudomonadota</taxon>
        <taxon>Gammaproteobacteria</taxon>
        <taxon>SAR86 cluster</taxon>
    </lineage>
</organism>
<feature type="compositionally biased region" description="Basic residues" evidence="6">
    <location>
        <begin position="168"/>
        <end position="187"/>
    </location>
</feature>
<dbReference type="EMBL" id="NVUL01000018">
    <property type="protein sequence ID" value="PCI79326.1"/>
    <property type="molecule type" value="Genomic_DNA"/>
</dbReference>
<keyword evidence="2" id="KW-1003">Cell membrane</keyword>
<evidence type="ECO:0000256" key="4">
    <source>
        <dbReference type="ARBA" id="ARBA00022989"/>
    </source>
</evidence>
<dbReference type="Proteomes" id="UP000218767">
    <property type="component" value="Unassembled WGS sequence"/>
</dbReference>
<dbReference type="InterPro" id="IPR052027">
    <property type="entry name" value="PspC"/>
</dbReference>
<feature type="transmembrane region" description="Helical" evidence="7">
    <location>
        <begin position="47"/>
        <end position="70"/>
    </location>
</feature>
<feature type="domain" description="Phage shock protein PspC N-terminal" evidence="8">
    <location>
        <begin position="99"/>
        <end position="155"/>
    </location>
</feature>
<feature type="transmembrane region" description="Helical" evidence="7">
    <location>
        <begin position="130"/>
        <end position="154"/>
    </location>
</feature>
<sequence length="274" mass="32245">MRKSLIGENRMNMGNSSLKLNRRDARWLGVCAGIAQWLDVPTVLVRVIFVICVITWPTLIIGYFLLYFCLDKDITPDKMRNYFKSDSTAEHFKQLNYRKPIYKNARNKRIAGVCSGIADYFEVSAFAVRAVTLFSLFIFGPFTFWAYVICIFVFEPDPHVTPTSRQERRARRKQQKAERRARRKNRKSYVNEDYEQFADKVADEAYAKATAAFKDAKEQYTTEEQDEPVEEDSSTAYTRDKCTEIYNTMELRLREIEAYMTSKRFRLHCEINRI</sequence>
<dbReference type="GO" id="GO:0005886">
    <property type="term" value="C:plasma membrane"/>
    <property type="evidence" value="ECO:0007669"/>
    <property type="project" value="UniProtKB-SubCell"/>
</dbReference>
<gene>
    <name evidence="9" type="ORF">COB20_04885</name>
</gene>
<comment type="caution">
    <text evidence="9">The sequence shown here is derived from an EMBL/GenBank/DDBJ whole genome shotgun (WGS) entry which is preliminary data.</text>
</comment>
<dbReference type="Pfam" id="PF04024">
    <property type="entry name" value="PspC"/>
    <property type="match status" value="2"/>
</dbReference>
<evidence type="ECO:0000256" key="7">
    <source>
        <dbReference type="SAM" id="Phobius"/>
    </source>
</evidence>